<dbReference type="Proteomes" id="UP001372338">
    <property type="component" value="Unassembled WGS sequence"/>
</dbReference>
<dbReference type="Pfam" id="PF00010">
    <property type="entry name" value="HLH"/>
    <property type="match status" value="1"/>
</dbReference>
<proteinExistence type="predicted"/>
<dbReference type="Gene3D" id="4.10.280.10">
    <property type="entry name" value="Helix-loop-helix DNA-binding domain"/>
    <property type="match status" value="1"/>
</dbReference>
<accession>A0AAN9FGW1</accession>
<keyword evidence="4" id="KW-0804">Transcription</keyword>
<dbReference type="GO" id="GO:0003700">
    <property type="term" value="F:DNA-binding transcription factor activity"/>
    <property type="evidence" value="ECO:0007669"/>
    <property type="project" value="InterPro"/>
</dbReference>
<evidence type="ECO:0000256" key="4">
    <source>
        <dbReference type="ARBA" id="ARBA00023163"/>
    </source>
</evidence>
<dbReference type="AlphaFoldDB" id="A0AAN9FGW1"/>
<sequence length="400" mass="44954">MERLQGPAPLNSCFIGDHFEVNCLEQSLVDAESLRFVEDEEQFLISSLEDNMPFLQMLQSVESSTQFFPFKEPSFRTLLRLQHMKKQEPWESIGCIPRMETHHHHQVQAAMELESCVTHDMQSPVKSESNNELHQQQQHTPSASCVVVERKMSYDECNNHHAIIGNHKSQVTTTIKERKKRKRTRPSKNKEDVENQRMTHIAVERNRRRQMNDHLSVLRSLMPPSYIQRGDQASIIGGAIDFVKELEQLLQSLEAQKMMRKNEEAGSGGGNGSSSASSSSGLLCKKAGGGGASSLLSSEETRFGDEVKAEMKSELGHIEVTLIQTHVNLKIECLRRPGQLIKIIVALEDLRLSILHLNITSTVASVLYSLNLKIEEDCKLGSANDIAEGVHQIFSFINGS</sequence>
<dbReference type="Pfam" id="PF22754">
    <property type="entry name" value="bHLH-TF_ACT-like_plant"/>
    <property type="match status" value="1"/>
</dbReference>
<feature type="region of interest" description="Disordered" evidence="6">
    <location>
        <begin position="261"/>
        <end position="280"/>
    </location>
</feature>
<dbReference type="PANTHER" id="PTHR46684:SF16">
    <property type="entry name" value="TRANSCRIPTION FACTOR BHLH67-LIKE ISOFORM X2"/>
    <property type="match status" value="1"/>
</dbReference>
<feature type="compositionally biased region" description="Basic residues" evidence="6">
    <location>
        <begin position="177"/>
        <end position="187"/>
    </location>
</feature>
<evidence type="ECO:0000256" key="6">
    <source>
        <dbReference type="SAM" id="MobiDB-lite"/>
    </source>
</evidence>
<evidence type="ECO:0000256" key="3">
    <source>
        <dbReference type="ARBA" id="ARBA00023125"/>
    </source>
</evidence>
<dbReference type="GO" id="GO:0010052">
    <property type="term" value="P:guard cell differentiation"/>
    <property type="evidence" value="ECO:0007669"/>
    <property type="project" value="InterPro"/>
</dbReference>
<comment type="subcellular location">
    <subcellularLocation>
        <location evidence="1">Nucleus</location>
    </subcellularLocation>
</comment>
<gene>
    <name evidence="8" type="ORF">RIF29_16566</name>
</gene>
<feature type="region of interest" description="Disordered" evidence="6">
    <location>
        <begin position="123"/>
        <end position="142"/>
    </location>
</feature>
<feature type="region of interest" description="Disordered" evidence="6">
    <location>
        <begin position="170"/>
        <end position="194"/>
    </location>
</feature>
<dbReference type="InterPro" id="IPR054502">
    <property type="entry name" value="bHLH-TF_ACT-like_plant"/>
</dbReference>
<evidence type="ECO:0000259" key="7">
    <source>
        <dbReference type="PROSITE" id="PS50888"/>
    </source>
</evidence>
<evidence type="ECO:0000256" key="1">
    <source>
        <dbReference type="ARBA" id="ARBA00004123"/>
    </source>
</evidence>
<dbReference type="GO" id="GO:0046983">
    <property type="term" value="F:protein dimerization activity"/>
    <property type="evidence" value="ECO:0007669"/>
    <property type="project" value="InterPro"/>
</dbReference>
<organism evidence="8 9">
    <name type="scientific">Crotalaria pallida</name>
    <name type="common">Smooth rattlebox</name>
    <name type="synonym">Crotalaria striata</name>
    <dbReference type="NCBI Taxonomy" id="3830"/>
    <lineage>
        <taxon>Eukaryota</taxon>
        <taxon>Viridiplantae</taxon>
        <taxon>Streptophyta</taxon>
        <taxon>Embryophyta</taxon>
        <taxon>Tracheophyta</taxon>
        <taxon>Spermatophyta</taxon>
        <taxon>Magnoliopsida</taxon>
        <taxon>eudicotyledons</taxon>
        <taxon>Gunneridae</taxon>
        <taxon>Pentapetalae</taxon>
        <taxon>rosids</taxon>
        <taxon>fabids</taxon>
        <taxon>Fabales</taxon>
        <taxon>Fabaceae</taxon>
        <taxon>Papilionoideae</taxon>
        <taxon>50 kb inversion clade</taxon>
        <taxon>genistoids sensu lato</taxon>
        <taxon>core genistoids</taxon>
        <taxon>Crotalarieae</taxon>
        <taxon>Crotalaria</taxon>
    </lineage>
</organism>
<dbReference type="PROSITE" id="PS50888">
    <property type="entry name" value="BHLH"/>
    <property type="match status" value="1"/>
</dbReference>
<evidence type="ECO:0000256" key="5">
    <source>
        <dbReference type="ARBA" id="ARBA00023242"/>
    </source>
</evidence>
<evidence type="ECO:0000313" key="9">
    <source>
        <dbReference type="Proteomes" id="UP001372338"/>
    </source>
</evidence>
<dbReference type="InterPro" id="IPR036638">
    <property type="entry name" value="HLH_DNA-bd_sf"/>
</dbReference>
<keyword evidence="2" id="KW-0805">Transcription regulation</keyword>
<dbReference type="CDD" id="cd11448">
    <property type="entry name" value="bHLH_AtFAMA_like"/>
    <property type="match status" value="1"/>
</dbReference>
<dbReference type="PANTHER" id="PTHR46684">
    <property type="entry name" value="TRANSCRIPTION FACTOR FAMA"/>
    <property type="match status" value="1"/>
</dbReference>
<dbReference type="GO" id="GO:0005634">
    <property type="term" value="C:nucleus"/>
    <property type="evidence" value="ECO:0007669"/>
    <property type="project" value="UniProtKB-SubCell"/>
</dbReference>
<dbReference type="GO" id="GO:0045893">
    <property type="term" value="P:positive regulation of DNA-templated transcription"/>
    <property type="evidence" value="ECO:0007669"/>
    <property type="project" value="TreeGrafter"/>
</dbReference>
<protein>
    <recommendedName>
        <fullName evidence="7">BHLH domain-containing protein</fullName>
    </recommendedName>
</protein>
<reference evidence="8 9" key="1">
    <citation type="submission" date="2024-01" db="EMBL/GenBank/DDBJ databases">
        <title>The genomes of 5 underutilized Papilionoideae crops provide insights into root nodulation and disease resistanc.</title>
        <authorList>
            <person name="Yuan L."/>
        </authorList>
    </citation>
    <scope>NUCLEOTIDE SEQUENCE [LARGE SCALE GENOMIC DNA]</scope>
    <source>
        <strain evidence="8">ZHUSHIDOU_FW_LH</strain>
        <tissue evidence="8">Leaf</tissue>
    </source>
</reference>
<keyword evidence="9" id="KW-1185">Reference proteome</keyword>
<dbReference type="GO" id="GO:0003677">
    <property type="term" value="F:DNA binding"/>
    <property type="evidence" value="ECO:0007669"/>
    <property type="project" value="UniProtKB-KW"/>
</dbReference>
<evidence type="ECO:0000256" key="2">
    <source>
        <dbReference type="ARBA" id="ARBA00023015"/>
    </source>
</evidence>
<dbReference type="InterPro" id="IPR011598">
    <property type="entry name" value="bHLH_dom"/>
</dbReference>
<dbReference type="SMART" id="SM00353">
    <property type="entry name" value="HLH"/>
    <property type="match status" value="1"/>
</dbReference>
<name>A0AAN9FGW1_CROPI</name>
<feature type="domain" description="BHLH" evidence="7">
    <location>
        <begin position="195"/>
        <end position="246"/>
    </location>
</feature>
<keyword evidence="3" id="KW-0238">DNA-binding</keyword>
<dbReference type="SUPFAM" id="SSF47459">
    <property type="entry name" value="HLH, helix-loop-helix DNA-binding domain"/>
    <property type="match status" value="1"/>
</dbReference>
<dbReference type="InterPro" id="IPR044283">
    <property type="entry name" value="FAMA/SPEECHLESS/MUTE-like"/>
</dbReference>
<dbReference type="EMBL" id="JAYWIO010000003">
    <property type="protein sequence ID" value="KAK7275449.1"/>
    <property type="molecule type" value="Genomic_DNA"/>
</dbReference>
<evidence type="ECO:0000313" key="8">
    <source>
        <dbReference type="EMBL" id="KAK7275449.1"/>
    </source>
</evidence>
<keyword evidence="5" id="KW-0539">Nucleus</keyword>
<comment type="caution">
    <text evidence="8">The sequence shown here is derived from an EMBL/GenBank/DDBJ whole genome shotgun (WGS) entry which is preliminary data.</text>
</comment>